<evidence type="ECO:0000313" key="1">
    <source>
        <dbReference type="EMBL" id="SUZ75763.1"/>
    </source>
</evidence>
<name>A0A381QDL5_9ZZZZ</name>
<evidence type="ECO:0008006" key="2">
    <source>
        <dbReference type="Google" id="ProtNLM"/>
    </source>
</evidence>
<gene>
    <name evidence="1" type="ORF">METZ01_LOCUS28617</name>
</gene>
<accession>A0A381QDL5</accession>
<protein>
    <recommendedName>
        <fullName evidence="2">Lipocalin-like domain-containing protein</fullName>
    </recommendedName>
</protein>
<sequence length="127" mass="13645">MSEELGKYSLKFAGNTYTSNEAGDVTIHQNWEGTADGYGTVFGTLIWGPTPPSSLNEGGKIKWVSQAFLEDGTTVVGQGEGTWETPPNAHVAKTSLLINISDGTQVRSEGEMALESLEWNGTIYSTQ</sequence>
<organism evidence="1">
    <name type="scientific">marine metagenome</name>
    <dbReference type="NCBI Taxonomy" id="408172"/>
    <lineage>
        <taxon>unclassified sequences</taxon>
        <taxon>metagenomes</taxon>
        <taxon>ecological metagenomes</taxon>
    </lineage>
</organism>
<dbReference type="EMBL" id="UINC01001258">
    <property type="protein sequence ID" value="SUZ75763.1"/>
    <property type="molecule type" value="Genomic_DNA"/>
</dbReference>
<dbReference type="AlphaFoldDB" id="A0A381QDL5"/>
<reference evidence="1" key="1">
    <citation type="submission" date="2018-05" db="EMBL/GenBank/DDBJ databases">
        <authorList>
            <person name="Lanie J.A."/>
            <person name="Ng W.-L."/>
            <person name="Kazmierczak K.M."/>
            <person name="Andrzejewski T.M."/>
            <person name="Davidsen T.M."/>
            <person name="Wayne K.J."/>
            <person name="Tettelin H."/>
            <person name="Glass J.I."/>
            <person name="Rusch D."/>
            <person name="Podicherti R."/>
            <person name="Tsui H.-C.T."/>
            <person name="Winkler M.E."/>
        </authorList>
    </citation>
    <scope>NUCLEOTIDE SEQUENCE</scope>
</reference>
<proteinExistence type="predicted"/>